<dbReference type="SUPFAM" id="SSF52283">
    <property type="entry name" value="Formate/glycerate dehydrogenase catalytic domain-like"/>
    <property type="match status" value="1"/>
</dbReference>
<dbReference type="InterPro" id="IPR006140">
    <property type="entry name" value="D-isomer_DH_NAD-bd"/>
</dbReference>
<dbReference type="PROSITE" id="PS00671">
    <property type="entry name" value="D_2_HYDROXYACID_DH_3"/>
    <property type="match status" value="1"/>
</dbReference>
<organism evidence="7 8">
    <name type="scientific">Clostridium rhizosphaerae</name>
    <dbReference type="NCBI Taxonomy" id="2803861"/>
    <lineage>
        <taxon>Bacteria</taxon>
        <taxon>Bacillati</taxon>
        <taxon>Bacillota</taxon>
        <taxon>Clostridia</taxon>
        <taxon>Eubacteriales</taxon>
        <taxon>Clostridiaceae</taxon>
        <taxon>Clostridium</taxon>
    </lineage>
</organism>
<dbReference type="InterPro" id="IPR036291">
    <property type="entry name" value="NAD(P)-bd_dom_sf"/>
</dbReference>
<evidence type="ECO:0000259" key="5">
    <source>
        <dbReference type="Pfam" id="PF00389"/>
    </source>
</evidence>
<sequence length="315" mass="36213">MAVKVLFTYDYGKENMNKIRELGYEIDIADERNITYSDKLYDIKAMVCYNPFQTLDISRMKSLRWIQLSSIGIDQLPIDYVRESGIVVTNNRGGYSVPMGEWVVMNILQILKNSFGLYKNQMNKLWKMDTGVLELFGKTVGFIGTGTIAVEAAKRLQGFGVKILGLNTSGRDTEFFHKCFDIKEIDNMLAQCDIAVVTIPSTDETYHLLNEDRFNAMKQGTVLVNVARGNIIDEEILIKNLKNRRLRGAALDVFEEEPLNENSPLWNLDNIIITPHNSWISEMRNIRRWNVIHENLKRYIGGEELINKVNLEKGY</sequence>
<dbReference type="Gene3D" id="3.40.50.720">
    <property type="entry name" value="NAD(P)-binding Rossmann-like Domain"/>
    <property type="match status" value="2"/>
</dbReference>
<dbReference type="RefSeq" id="WP_202748454.1">
    <property type="nucleotide sequence ID" value="NZ_JAESWC010000002.1"/>
</dbReference>
<evidence type="ECO:0000313" key="7">
    <source>
        <dbReference type="EMBL" id="MBL4935865.1"/>
    </source>
</evidence>
<dbReference type="SUPFAM" id="SSF51735">
    <property type="entry name" value="NAD(P)-binding Rossmann-fold domains"/>
    <property type="match status" value="1"/>
</dbReference>
<evidence type="ECO:0000256" key="1">
    <source>
        <dbReference type="ARBA" id="ARBA00005854"/>
    </source>
</evidence>
<dbReference type="InterPro" id="IPR029753">
    <property type="entry name" value="D-isomer_DH_CS"/>
</dbReference>
<evidence type="ECO:0000256" key="3">
    <source>
        <dbReference type="ARBA" id="ARBA00023027"/>
    </source>
</evidence>
<dbReference type="CDD" id="cd12155">
    <property type="entry name" value="PGDH_1"/>
    <property type="match status" value="1"/>
</dbReference>
<comment type="similarity">
    <text evidence="1 4">Belongs to the D-isomer specific 2-hydroxyacid dehydrogenase family.</text>
</comment>
<dbReference type="EMBL" id="JAESWC010000002">
    <property type="protein sequence ID" value="MBL4935865.1"/>
    <property type="molecule type" value="Genomic_DNA"/>
</dbReference>
<dbReference type="InterPro" id="IPR006139">
    <property type="entry name" value="D-isomer_2_OHA_DH_cat_dom"/>
</dbReference>
<reference evidence="7 8" key="1">
    <citation type="submission" date="2021-01" db="EMBL/GenBank/DDBJ databases">
        <title>Genome public.</title>
        <authorList>
            <person name="Liu C."/>
            <person name="Sun Q."/>
        </authorList>
    </citation>
    <scope>NUCLEOTIDE SEQUENCE [LARGE SCALE GENOMIC DNA]</scope>
    <source>
        <strain evidence="7 8">YIM B02515</strain>
    </source>
</reference>
<keyword evidence="8" id="KW-1185">Reference proteome</keyword>
<comment type="caution">
    <text evidence="7">The sequence shown here is derived from an EMBL/GenBank/DDBJ whole genome shotgun (WGS) entry which is preliminary data.</text>
</comment>
<accession>A0ABS1T950</accession>
<dbReference type="PANTHER" id="PTHR43333:SF1">
    <property type="entry name" value="D-ISOMER SPECIFIC 2-HYDROXYACID DEHYDROGENASE NAD-BINDING DOMAIN-CONTAINING PROTEIN"/>
    <property type="match status" value="1"/>
</dbReference>
<feature type="domain" description="D-isomer specific 2-hydroxyacid dehydrogenase NAD-binding" evidence="6">
    <location>
        <begin position="105"/>
        <end position="277"/>
    </location>
</feature>
<feature type="domain" description="D-isomer specific 2-hydroxyacid dehydrogenase catalytic" evidence="5">
    <location>
        <begin position="12"/>
        <end position="310"/>
    </location>
</feature>
<evidence type="ECO:0000256" key="2">
    <source>
        <dbReference type="ARBA" id="ARBA00023002"/>
    </source>
</evidence>
<dbReference type="Pfam" id="PF00389">
    <property type="entry name" value="2-Hacid_dh"/>
    <property type="match status" value="1"/>
</dbReference>
<dbReference type="Proteomes" id="UP000632377">
    <property type="component" value="Unassembled WGS sequence"/>
</dbReference>
<keyword evidence="2 4" id="KW-0560">Oxidoreductase</keyword>
<dbReference type="PANTHER" id="PTHR43333">
    <property type="entry name" value="2-HACID_DH_C DOMAIN-CONTAINING PROTEIN"/>
    <property type="match status" value="1"/>
</dbReference>
<evidence type="ECO:0000256" key="4">
    <source>
        <dbReference type="RuleBase" id="RU003719"/>
    </source>
</evidence>
<keyword evidence="3" id="KW-0520">NAD</keyword>
<evidence type="ECO:0000313" key="8">
    <source>
        <dbReference type="Proteomes" id="UP000632377"/>
    </source>
</evidence>
<name>A0ABS1T950_9CLOT</name>
<proteinExistence type="inferred from homology"/>
<evidence type="ECO:0000259" key="6">
    <source>
        <dbReference type="Pfam" id="PF02826"/>
    </source>
</evidence>
<gene>
    <name evidence="7" type="ORF">JK636_08840</name>
</gene>
<protein>
    <submittedName>
        <fullName evidence="7">Phosphoglycerate dehydrogenase</fullName>
    </submittedName>
</protein>
<dbReference type="Pfam" id="PF02826">
    <property type="entry name" value="2-Hacid_dh_C"/>
    <property type="match status" value="1"/>
</dbReference>